<dbReference type="RefSeq" id="WP_154946761.1">
    <property type="nucleotide sequence ID" value="NZ_CABVHB010000009.1"/>
</dbReference>
<accession>A0A5E6RN17</accession>
<sequence>MTLRLNGWYRLWIVASVPLLVFGVLVAQENEGVPLKERLELFAQYGILPCAILYAMGWAVAWVIRGFKGRNT</sequence>
<protein>
    <submittedName>
        <fullName evidence="2">Uncharacterized protein</fullName>
    </submittedName>
</protein>
<dbReference type="EMBL" id="CABVHB010000009">
    <property type="protein sequence ID" value="VVM69202.1"/>
    <property type="molecule type" value="Genomic_DNA"/>
</dbReference>
<keyword evidence="1" id="KW-1133">Transmembrane helix</keyword>
<name>A0A5E6RN17_PSEFL</name>
<organism evidence="2 3">
    <name type="scientific">Pseudomonas fluorescens</name>
    <dbReference type="NCBI Taxonomy" id="294"/>
    <lineage>
        <taxon>Bacteria</taxon>
        <taxon>Pseudomonadati</taxon>
        <taxon>Pseudomonadota</taxon>
        <taxon>Gammaproteobacteria</taxon>
        <taxon>Pseudomonadales</taxon>
        <taxon>Pseudomonadaceae</taxon>
        <taxon>Pseudomonas</taxon>
    </lineage>
</organism>
<keyword evidence="1" id="KW-0812">Transmembrane</keyword>
<evidence type="ECO:0000256" key="1">
    <source>
        <dbReference type="SAM" id="Phobius"/>
    </source>
</evidence>
<feature type="transmembrane region" description="Helical" evidence="1">
    <location>
        <begin position="43"/>
        <end position="64"/>
    </location>
</feature>
<gene>
    <name evidence="2" type="ORF">PS673_01686</name>
</gene>
<dbReference type="AlphaFoldDB" id="A0A5E6RN17"/>
<proteinExistence type="predicted"/>
<keyword evidence="1" id="KW-0472">Membrane</keyword>
<evidence type="ECO:0000313" key="2">
    <source>
        <dbReference type="EMBL" id="VVM69202.1"/>
    </source>
</evidence>
<reference evidence="2 3" key="1">
    <citation type="submission" date="2019-09" db="EMBL/GenBank/DDBJ databases">
        <authorList>
            <person name="Chandra G."/>
            <person name="Truman W A."/>
        </authorList>
    </citation>
    <scope>NUCLEOTIDE SEQUENCE [LARGE SCALE GENOMIC DNA]</scope>
    <source>
        <strain evidence="2">PS673</strain>
    </source>
</reference>
<dbReference type="Proteomes" id="UP000344274">
    <property type="component" value="Unassembled WGS sequence"/>
</dbReference>
<evidence type="ECO:0000313" key="3">
    <source>
        <dbReference type="Proteomes" id="UP000344274"/>
    </source>
</evidence>